<dbReference type="Pfam" id="PF23748">
    <property type="entry name" value="Beta-prop_LRRK2"/>
    <property type="match status" value="1"/>
</dbReference>
<dbReference type="SMART" id="SM00248">
    <property type="entry name" value="ANK"/>
    <property type="match status" value="3"/>
</dbReference>
<dbReference type="Pfam" id="PF23744">
    <property type="entry name" value="ARM_LRRK2"/>
    <property type="match status" value="1"/>
</dbReference>
<dbReference type="SMART" id="SM00364">
    <property type="entry name" value="LRR_BAC"/>
    <property type="match status" value="7"/>
</dbReference>
<evidence type="ECO:0000313" key="18">
    <source>
        <dbReference type="Proteomes" id="UP000838412"/>
    </source>
</evidence>
<dbReference type="InterPro" id="IPR000719">
    <property type="entry name" value="Prot_kinase_dom"/>
</dbReference>
<feature type="region of interest" description="Disordered" evidence="14">
    <location>
        <begin position="806"/>
        <end position="867"/>
    </location>
</feature>
<dbReference type="InterPro" id="IPR032171">
    <property type="entry name" value="COR-A"/>
</dbReference>
<dbReference type="InterPro" id="IPR015943">
    <property type="entry name" value="WD40/YVTN_repeat-like_dom_sf"/>
</dbReference>
<feature type="compositionally biased region" description="Polar residues" evidence="14">
    <location>
        <begin position="951"/>
        <end position="960"/>
    </location>
</feature>
<feature type="region of interest" description="Disordered" evidence="14">
    <location>
        <begin position="885"/>
        <end position="1079"/>
    </location>
</feature>
<dbReference type="InterPro" id="IPR027417">
    <property type="entry name" value="P-loop_NTPase"/>
</dbReference>
<protein>
    <recommendedName>
        <fullName evidence="2">non-specific serine/threonine protein kinase</fullName>
        <ecNumber evidence="2">2.7.11.1</ecNumber>
    </recommendedName>
</protein>
<keyword evidence="5" id="KW-0808">Transferase</keyword>
<dbReference type="PROSITE" id="PS00107">
    <property type="entry name" value="PROTEIN_KINASE_ATP"/>
    <property type="match status" value="1"/>
</dbReference>
<dbReference type="GO" id="GO:0009966">
    <property type="term" value="P:regulation of signal transduction"/>
    <property type="evidence" value="ECO:0007669"/>
    <property type="project" value="UniProtKB-ARBA"/>
</dbReference>
<dbReference type="InterPro" id="IPR020859">
    <property type="entry name" value="ROC"/>
</dbReference>
<reference evidence="17" key="1">
    <citation type="submission" date="2022-01" db="EMBL/GenBank/DDBJ databases">
        <authorList>
            <person name="Braso-Vives M."/>
        </authorList>
    </citation>
    <scope>NUCLEOTIDE SEQUENCE</scope>
</reference>
<feature type="binding site" evidence="13">
    <location>
        <position position="2044"/>
    </location>
    <ligand>
        <name>ATP</name>
        <dbReference type="ChEBI" id="CHEBI:30616"/>
    </ligand>
</feature>
<dbReference type="SUPFAM" id="SSF50998">
    <property type="entry name" value="Quinoprotein alcohol dehydrogenase-like"/>
    <property type="match status" value="1"/>
</dbReference>
<feature type="compositionally biased region" description="Polar residues" evidence="14">
    <location>
        <begin position="980"/>
        <end position="1014"/>
    </location>
</feature>
<dbReference type="InterPro" id="IPR036770">
    <property type="entry name" value="Ankyrin_rpt-contain_sf"/>
</dbReference>
<dbReference type="InterPro" id="IPR011009">
    <property type="entry name" value="Kinase-like_dom_sf"/>
</dbReference>
<dbReference type="InterPro" id="IPR056602">
    <property type="entry name" value="Beta-prop_LRRK2"/>
</dbReference>
<comment type="cofactor">
    <cofactor evidence="1">
        <name>Mg(2+)</name>
        <dbReference type="ChEBI" id="CHEBI:18420"/>
    </cofactor>
</comment>
<dbReference type="InterPro" id="IPR051420">
    <property type="entry name" value="Ser_Thr_Kinases_DiverseReg"/>
</dbReference>
<dbReference type="InterPro" id="IPR011047">
    <property type="entry name" value="Quinoprotein_ADH-like_sf"/>
</dbReference>
<dbReference type="Pfam" id="PF23745">
    <property type="entry name" value="ANK_LRRK2"/>
    <property type="match status" value="1"/>
</dbReference>
<keyword evidence="4" id="KW-0433">Leucine-rich repeat</keyword>
<comment type="catalytic activity">
    <reaction evidence="12">
        <text>L-seryl-[protein] + ATP = O-phospho-L-seryl-[protein] + ADP + H(+)</text>
        <dbReference type="Rhea" id="RHEA:17989"/>
        <dbReference type="Rhea" id="RHEA-COMP:9863"/>
        <dbReference type="Rhea" id="RHEA-COMP:11604"/>
        <dbReference type="ChEBI" id="CHEBI:15378"/>
        <dbReference type="ChEBI" id="CHEBI:29999"/>
        <dbReference type="ChEBI" id="CHEBI:30616"/>
        <dbReference type="ChEBI" id="CHEBI:83421"/>
        <dbReference type="ChEBI" id="CHEBI:456216"/>
        <dbReference type="EC" id="2.7.11.1"/>
    </reaction>
</comment>
<keyword evidence="10" id="KW-0342">GTP-binding</keyword>
<dbReference type="PROSITE" id="PS51450">
    <property type="entry name" value="LRR"/>
    <property type="match status" value="2"/>
</dbReference>
<dbReference type="Pfam" id="PF16095">
    <property type="entry name" value="COR-A"/>
    <property type="match status" value="1"/>
</dbReference>
<dbReference type="GO" id="GO:0005737">
    <property type="term" value="C:cytoplasm"/>
    <property type="evidence" value="ECO:0007669"/>
    <property type="project" value="UniProtKB-ARBA"/>
</dbReference>
<evidence type="ECO:0000256" key="4">
    <source>
        <dbReference type="ARBA" id="ARBA00022614"/>
    </source>
</evidence>
<dbReference type="PROSITE" id="PS51424">
    <property type="entry name" value="ROC"/>
    <property type="match status" value="1"/>
</dbReference>
<dbReference type="InterPro" id="IPR017441">
    <property type="entry name" value="Protein_kinase_ATP_BS"/>
</dbReference>
<dbReference type="Pfam" id="PF00069">
    <property type="entry name" value="Pkinase"/>
    <property type="match status" value="1"/>
</dbReference>
<keyword evidence="8" id="KW-0418">Kinase</keyword>
<evidence type="ECO:0000256" key="5">
    <source>
        <dbReference type="ARBA" id="ARBA00022679"/>
    </source>
</evidence>
<feature type="compositionally biased region" description="Polar residues" evidence="14">
    <location>
        <begin position="852"/>
        <end position="867"/>
    </location>
</feature>
<evidence type="ECO:0000256" key="13">
    <source>
        <dbReference type="PROSITE-ProRule" id="PRU10141"/>
    </source>
</evidence>
<dbReference type="SUPFAM" id="SSF48371">
    <property type="entry name" value="ARM repeat"/>
    <property type="match status" value="2"/>
</dbReference>
<sequence>MEPLAPAETKKDRTLDLMLVLKEHFDPKQICSVLNELMSLVEDGPSLECMEDYHVHQLILDLMTQFKTNPDVQEVGCNAIWKLFHHSSRQRKRIDKAEAYKLVMESMERHKQVEAVQAAGLRCAAYLAISRTTRASMLENDIMDQVIIAMTAFKENRSVQANACQALTHLLFDDERHLAELVSSKGYKLIVEAATQHADCAAVMEQVLWALRVLVTPEVNRRELVREKLYRYATSAMGRFTQEGEVQAAACGVIEMLSTDETCQRQMVDDHVPDLVFKGMQDFPKNAFMQTFALSTLAYLGEALNASDDEDAFENGLVTRQNVTWLEDIFNALTNHASDPAVQEAGCRSLCKLLEHHPDLIKHIGEEDNEMPVHSAVLAAIMMHGEDQYVFKVACEAIYHLTAEWEPLQTLLMNKGAYLSILNYMGHHATIPGAQQFGCRALRGLTLLNDEHKQKLAEVSALSLVVSALKRFRDDVGVQEEAIGVISTMSDVAIVRHQCIIEKVHTVVLDSMNKFLLSRDIQDLGLEALGVLSLAAGVPAMLNEAGALHTTIHAMEKNPEDDSIQYKGLIMLQVLVEEERFSSPQVCDEVAKLVVEAMSRFKDITRVQEEGCVAVQLLAEMSTEMSQVLVNNDAQECLFHILECYSYNQGLLDVASECLYVLSCELDLKPQMLLSACSKGSIRGVECLIQLGADVNTGEGHNTPLCLACERGDEHLVHFLLKQGISDLQPALQLSLKKEHHSIIGLLLKHMGHDLEAGVVSWSGLSLGGLRAEWLHPMLMDRKITDNMYGTGVAMAAMVKQIRNRRETRPLPLTRDHFGGSDPSLAKMSFPLDDSTDRRYPFSRSVARPDDTNQVSSNEEAKASITSDSSFDGYEVKDIRRKSLAATVPRSPSQDSLLELTGLGDSSRRMSGESDLELTPAKPPRRKLRRKYSKTGSEMPFNRWDPRNMTEQKFGQSLATIPQERDRSLVTPDSPGFSPFGQSNRGSSIEGSPTQLTPLGTPYTSTPIGPSSPSVLRRTRTWASISEAEETDSTIEEPQSPLPQKDGMDQSKSPSLAVPPQPHAALPHTNDMDQSSPGQVKKLSLMKNEEEDSRPIRKRAYTAIDKPVRSLSTTAIKLLDISNNGIVSLDGLTKSDTNVINSLVAVEKLDLSQNSLKDFPWRLCQALPKLQSLDLRGNSFTTFPAHVLACQHLDSLDLSHNKIADLTKKPSKTSFSLKEFNISHNSLTALPSWIGVCMPMLQVLNVEGNRVAKVDDEETFQLRRLKVMNISKNQLKELPVKFFLGCPKLETLVASCNELDNLPYDAAIKLQNLSTVKLAHNKLAEPEPTYIPRFLLLLDRLRSLDLSNNELQGLPPPSHWNTHALRELMLGGNHIRKLVLGDSAKQWATLERLIISHNKLQEVPRELGYLTSLTSLDFSHNRGINTLPDELGRLSKLWELPLDGLRLDLDPAIVKGRTKDVIGFLSQRLKQAVPHYRMKLMLVGFGGRGKSTLLRQLQKIKGDPRFNTATIGVLVKDWKIPVKKSRTRTYTYTLSTWDFAGQEEFYSTHQCFLSSRSLYLVVYDLSRGPKEVESLRPWLLNIQARAPNCPVIVVGTHKDRIKREEADSVILEMRHRVQTLCTTPGFPEIKGYAEVSCIKESPAMEDLRKQIINVIDNFKVKGQPVMGQMIPHSYMLLEDLVTEEAQSLKAGLPVIRHSRLLQLVKDANLQLDEEELSQAVRFLHESGVLLHYDDPALQLKDLYFIDPEWLCQMMAQVVTVREGNPFVNNRGILKKSDVPNLFKGGAFPPELIPQYLRLLEKFEIALPQTEEELLIPCRLPFVQPPIDKAAWFTGHVYRQYVMPYIPIGFWSRLITRLMVFSMYVKTGPITPVQQEYWREGIYVFWSTQEYFLVKGIKGEKNSMDITVPATRQGSRLLGHVVDLVDDLIEEWFPGLCEIDPVSGQTLVQRQVPCVLCETERPNVFSLTEILVMSDRDDLIFCPNHDMPVPLHKLAPDVMLSDLDSRYQLQEDKFKLEQIPENELGDGSFGNVYRASYKNMDVAVKVFSKVGEDHPHRMLRQEVTILTRLQHISVISLLAVGIRPRLLVLELAPMGSLTSHLCKKMSRGLQQRIAMQIAEGLMFLHTNMIIYRDLKPDNILIFSIAQNSPVNAKISDYGISKFATLLGLTAPEGTPGYRAPEVARGDTAYNNKVDLFSFGILLFELVTGRKPFEDLHFRGELDEAIIKGRPLDPITSCGSAPWPDVQDLITHCMQQIPDDRPTAGEVFTRLSSGELLCLRRNVPLGKGLSPECIAIRNFREKDEERVEVWVGSGDGSSAQLAWFSLTENEPCKGVMLDDRRILCMTAIGQSTMLVGTQSGRLWVYDAVTHTKKFVLSPLRDAILCMEYNRGFVQGAAAKWLGSDAVFVGLANGIVAVFPRHTLEDEKARPTYEITVGNGDDPVTCMTLNGKQLWLGCSKNIVTVNLEKLAVERSWKTNKGHSSVDAMVMHIAHQGKLLYLGKRNSSVVEVWEESRERLRDSIDVHPMVRKHDPDVTIFDTRVKSFMLQASLSLWIGTGGGHLVLVDAQTHSPLTVIHRHLSAVRAVTIARKQHTKHGFKPLPSVLTVGMGFVKRPGHRVYKSDAEYGHVLLWDGDLPRQIKYMKADAKKRAELMAEKTSQMLKSQSF</sequence>
<dbReference type="OrthoDB" id="1866797at2759"/>
<keyword evidence="6" id="KW-0677">Repeat</keyword>
<proteinExistence type="predicted"/>
<dbReference type="InterPro" id="IPR011989">
    <property type="entry name" value="ARM-like"/>
</dbReference>
<dbReference type="Pfam" id="PF25497">
    <property type="entry name" value="COR-B"/>
    <property type="match status" value="1"/>
</dbReference>
<dbReference type="InterPro" id="IPR056593">
    <property type="entry name" value="ANK_LRRK2"/>
</dbReference>
<dbReference type="GO" id="GO:0005524">
    <property type="term" value="F:ATP binding"/>
    <property type="evidence" value="ECO:0007669"/>
    <property type="project" value="UniProtKB-UniRule"/>
</dbReference>
<evidence type="ECO:0000256" key="7">
    <source>
        <dbReference type="ARBA" id="ARBA00022741"/>
    </source>
</evidence>
<feature type="compositionally biased region" description="Basic residues" evidence="14">
    <location>
        <begin position="923"/>
        <end position="933"/>
    </location>
</feature>
<dbReference type="PROSITE" id="PS00108">
    <property type="entry name" value="PROTEIN_KINASE_ST"/>
    <property type="match status" value="1"/>
</dbReference>
<dbReference type="Gene3D" id="1.10.510.10">
    <property type="entry name" value="Transferase(Phosphotransferase) domain 1"/>
    <property type="match status" value="1"/>
</dbReference>
<dbReference type="PANTHER" id="PTHR48005:SF13">
    <property type="entry name" value="SERINE_THREONINE-PROTEIN KINASE DDB_G0278509-RELATED"/>
    <property type="match status" value="1"/>
</dbReference>
<organism evidence="17 18">
    <name type="scientific">Branchiostoma lanceolatum</name>
    <name type="common">Common lancelet</name>
    <name type="synonym">Amphioxus lanceolatum</name>
    <dbReference type="NCBI Taxonomy" id="7740"/>
    <lineage>
        <taxon>Eukaryota</taxon>
        <taxon>Metazoa</taxon>
        <taxon>Chordata</taxon>
        <taxon>Cephalochordata</taxon>
        <taxon>Leptocardii</taxon>
        <taxon>Amphioxiformes</taxon>
        <taxon>Branchiostomatidae</taxon>
        <taxon>Branchiostoma</taxon>
    </lineage>
</organism>
<evidence type="ECO:0000256" key="8">
    <source>
        <dbReference type="ARBA" id="ARBA00022777"/>
    </source>
</evidence>
<dbReference type="InterPro" id="IPR057263">
    <property type="entry name" value="COR-B"/>
</dbReference>
<dbReference type="InterPro" id="IPR008271">
    <property type="entry name" value="Ser/Thr_kinase_AS"/>
</dbReference>
<evidence type="ECO:0000256" key="11">
    <source>
        <dbReference type="ARBA" id="ARBA00047899"/>
    </source>
</evidence>
<keyword evidence="7 13" id="KW-0547">Nucleotide-binding</keyword>
<dbReference type="InterPro" id="IPR032675">
    <property type="entry name" value="LRR_dom_sf"/>
</dbReference>
<dbReference type="Proteomes" id="UP000838412">
    <property type="component" value="Chromosome 5"/>
</dbReference>
<dbReference type="GO" id="GO:0004674">
    <property type="term" value="F:protein serine/threonine kinase activity"/>
    <property type="evidence" value="ECO:0007669"/>
    <property type="project" value="UniProtKB-KW"/>
</dbReference>
<dbReference type="Pfam" id="PF08477">
    <property type="entry name" value="Roc"/>
    <property type="match status" value="1"/>
</dbReference>
<dbReference type="EC" id="2.7.11.1" evidence="2"/>
<evidence type="ECO:0000256" key="10">
    <source>
        <dbReference type="ARBA" id="ARBA00023134"/>
    </source>
</evidence>
<gene>
    <name evidence="17" type="primary">MFHAS1</name>
    <name evidence="17" type="ORF">BLAG_LOCUS19892</name>
</gene>
<evidence type="ECO:0000313" key="17">
    <source>
        <dbReference type="EMBL" id="CAH1266219.1"/>
    </source>
</evidence>
<dbReference type="PRINTS" id="PR00449">
    <property type="entry name" value="RASTRNSFRMNG"/>
</dbReference>
<dbReference type="InterPro" id="IPR056597">
    <property type="entry name" value="ARM_LRRK2"/>
</dbReference>
<name>A0A8K0ETY7_BRALA</name>
<dbReference type="Gene3D" id="1.25.40.20">
    <property type="entry name" value="Ankyrin repeat-containing domain"/>
    <property type="match status" value="1"/>
</dbReference>
<evidence type="ECO:0000259" key="16">
    <source>
        <dbReference type="PROSITE" id="PS51424"/>
    </source>
</evidence>
<keyword evidence="18" id="KW-1185">Reference proteome</keyword>
<evidence type="ECO:0000256" key="14">
    <source>
        <dbReference type="SAM" id="MobiDB-lite"/>
    </source>
</evidence>
<dbReference type="Gene3D" id="1.25.10.10">
    <property type="entry name" value="Leucine-rich Repeat Variant"/>
    <property type="match status" value="2"/>
</dbReference>
<dbReference type="Gene3D" id="2.130.10.10">
    <property type="entry name" value="YVTN repeat-like/Quinoprotein amine dehydrogenase"/>
    <property type="match status" value="1"/>
</dbReference>
<dbReference type="SUPFAM" id="SSF52058">
    <property type="entry name" value="L domain-like"/>
    <property type="match status" value="1"/>
</dbReference>
<dbReference type="PROSITE" id="PS50011">
    <property type="entry name" value="PROTEIN_KINASE_DOM"/>
    <property type="match status" value="1"/>
</dbReference>
<dbReference type="PANTHER" id="PTHR48005">
    <property type="entry name" value="LEUCINE RICH REPEAT KINASE 2"/>
    <property type="match status" value="1"/>
</dbReference>
<evidence type="ECO:0000256" key="2">
    <source>
        <dbReference type="ARBA" id="ARBA00012513"/>
    </source>
</evidence>
<comment type="catalytic activity">
    <reaction evidence="11">
        <text>L-threonyl-[protein] + ATP = O-phospho-L-threonyl-[protein] + ADP + H(+)</text>
        <dbReference type="Rhea" id="RHEA:46608"/>
        <dbReference type="Rhea" id="RHEA-COMP:11060"/>
        <dbReference type="Rhea" id="RHEA-COMP:11605"/>
        <dbReference type="ChEBI" id="CHEBI:15378"/>
        <dbReference type="ChEBI" id="CHEBI:30013"/>
        <dbReference type="ChEBI" id="CHEBI:30616"/>
        <dbReference type="ChEBI" id="CHEBI:61977"/>
        <dbReference type="ChEBI" id="CHEBI:456216"/>
        <dbReference type="EC" id="2.7.11.1"/>
    </reaction>
</comment>
<feature type="domain" description="Protein kinase" evidence="15">
    <location>
        <begin position="2017"/>
        <end position="2275"/>
    </location>
</feature>
<dbReference type="InterPro" id="IPR016024">
    <property type="entry name" value="ARM-type_fold"/>
</dbReference>
<dbReference type="Pfam" id="PF00560">
    <property type="entry name" value="LRR_1"/>
    <property type="match status" value="1"/>
</dbReference>
<evidence type="ECO:0000256" key="6">
    <source>
        <dbReference type="ARBA" id="ARBA00022737"/>
    </source>
</evidence>
<keyword evidence="3" id="KW-0723">Serine/threonine-protein kinase</keyword>
<accession>A0A8K0ETY7</accession>
<evidence type="ECO:0000256" key="1">
    <source>
        <dbReference type="ARBA" id="ARBA00001946"/>
    </source>
</evidence>
<dbReference type="SMART" id="SM00175">
    <property type="entry name" value="RAB"/>
    <property type="match status" value="1"/>
</dbReference>
<dbReference type="Gene3D" id="3.30.70.1390">
    <property type="entry name" value="ROC domain from the Parkinson's disease-associated leucine-rich repeat kinase 2"/>
    <property type="match status" value="1"/>
</dbReference>
<dbReference type="SUPFAM" id="SSF48403">
    <property type="entry name" value="Ankyrin repeat"/>
    <property type="match status" value="1"/>
</dbReference>
<dbReference type="Gene3D" id="3.80.10.10">
    <property type="entry name" value="Ribonuclease Inhibitor"/>
    <property type="match status" value="3"/>
</dbReference>
<dbReference type="EMBL" id="OV696690">
    <property type="protein sequence ID" value="CAH1266219.1"/>
    <property type="molecule type" value="Genomic_DNA"/>
</dbReference>
<feature type="domain" description="Roc" evidence="16">
    <location>
        <begin position="1471"/>
        <end position="1658"/>
    </location>
</feature>
<dbReference type="SUPFAM" id="SSF56112">
    <property type="entry name" value="Protein kinase-like (PK-like)"/>
    <property type="match status" value="1"/>
</dbReference>
<evidence type="ECO:0000259" key="15">
    <source>
        <dbReference type="PROSITE" id="PS50011"/>
    </source>
</evidence>
<dbReference type="GO" id="GO:0005525">
    <property type="term" value="F:GTP binding"/>
    <property type="evidence" value="ECO:0007669"/>
    <property type="project" value="UniProtKB-KW"/>
</dbReference>
<dbReference type="InterPro" id="IPR002110">
    <property type="entry name" value="Ankyrin_rpt"/>
</dbReference>
<dbReference type="Pfam" id="PF13855">
    <property type="entry name" value="LRR_8"/>
    <property type="match status" value="4"/>
</dbReference>
<keyword evidence="9 13" id="KW-0067">ATP-binding</keyword>
<dbReference type="InterPro" id="IPR000225">
    <property type="entry name" value="Armadillo"/>
</dbReference>
<dbReference type="SMART" id="SM00185">
    <property type="entry name" value="ARM"/>
    <property type="match status" value="4"/>
</dbReference>
<dbReference type="SMART" id="SM00369">
    <property type="entry name" value="LRR_TYP"/>
    <property type="match status" value="8"/>
</dbReference>
<evidence type="ECO:0000256" key="12">
    <source>
        <dbReference type="ARBA" id="ARBA00048679"/>
    </source>
</evidence>
<dbReference type="Gene3D" id="3.40.50.300">
    <property type="entry name" value="P-loop containing nucleotide triphosphate hydrolases"/>
    <property type="match status" value="1"/>
</dbReference>
<evidence type="ECO:0000256" key="3">
    <source>
        <dbReference type="ARBA" id="ARBA00022527"/>
    </source>
</evidence>
<dbReference type="InterPro" id="IPR003591">
    <property type="entry name" value="Leu-rich_rpt_typical-subtyp"/>
</dbReference>
<feature type="compositionally biased region" description="Basic and acidic residues" evidence="14">
    <location>
        <begin position="806"/>
        <end position="819"/>
    </location>
</feature>
<dbReference type="SUPFAM" id="SSF52540">
    <property type="entry name" value="P-loop containing nucleoside triphosphate hydrolases"/>
    <property type="match status" value="1"/>
</dbReference>
<dbReference type="SMART" id="SM00220">
    <property type="entry name" value="S_TKc"/>
    <property type="match status" value="1"/>
</dbReference>
<dbReference type="InterPro" id="IPR001611">
    <property type="entry name" value="Leu-rich_rpt"/>
</dbReference>
<evidence type="ECO:0000256" key="9">
    <source>
        <dbReference type="ARBA" id="ARBA00022840"/>
    </source>
</evidence>